<dbReference type="GO" id="GO:0000139">
    <property type="term" value="C:Golgi membrane"/>
    <property type="evidence" value="ECO:0007669"/>
    <property type="project" value="UniProtKB-SubCell"/>
</dbReference>
<organism evidence="21 22">
    <name type="scientific">Trichonephila clavata</name>
    <name type="common">Joro spider</name>
    <name type="synonym">Nephila clavata</name>
    <dbReference type="NCBI Taxonomy" id="2740835"/>
    <lineage>
        <taxon>Eukaryota</taxon>
        <taxon>Metazoa</taxon>
        <taxon>Ecdysozoa</taxon>
        <taxon>Arthropoda</taxon>
        <taxon>Chelicerata</taxon>
        <taxon>Arachnida</taxon>
        <taxon>Araneae</taxon>
        <taxon>Araneomorphae</taxon>
        <taxon>Entelegynae</taxon>
        <taxon>Araneoidea</taxon>
        <taxon>Nephilidae</taxon>
        <taxon>Trichonephila</taxon>
    </lineage>
</organism>
<comment type="cofactor">
    <cofactor evidence="1">
        <name>Mn(2+)</name>
        <dbReference type="ChEBI" id="CHEBI:29035"/>
    </cofactor>
</comment>
<gene>
    <name evidence="21" type="primary">b4gat1</name>
    <name evidence="21" type="ORF">TNCT_484161</name>
</gene>
<evidence type="ECO:0000256" key="8">
    <source>
        <dbReference type="ARBA" id="ARBA00022692"/>
    </source>
</evidence>
<evidence type="ECO:0000313" key="22">
    <source>
        <dbReference type="Proteomes" id="UP000887116"/>
    </source>
</evidence>
<evidence type="ECO:0000256" key="12">
    <source>
        <dbReference type="ARBA" id="ARBA00023034"/>
    </source>
</evidence>
<keyword evidence="13" id="KW-0472">Membrane</keyword>
<dbReference type="AlphaFoldDB" id="A0A8X6KN75"/>
<evidence type="ECO:0000256" key="9">
    <source>
        <dbReference type="ARBA" id="ARBA00022723"/>
    </source>
</evidence>
<name>A0A8X6KN75_TRICU</name>
<evidence type="ECO:0000256" key="2">
    <source>
        <dbReference type="ARBA" id="ARBA00004323"/>
    </source>
</evidence>
<evidence type="ECO:0000256" key="15">
    <source>
        <dbReference type="ARBA" id="ARBA00023211"/>
    </source>
</evidence>
<comment type="similarity">
    <text evidence="4">Belongs to the glycosyltransferase 49 family.</text>
</comment>
<keyword evidence="7" id="KW-0808">Transferase</keyword>
<keyword evidence="11" id="KW-1133">Transmembrane helix</keyword>
<dbReference type="GO" id="GO:0035269">
    <property type="term" value="P:protein O-linked glycosylation via mannose"/>
    <property type="evidence" value="ECO:0007669"/>
    <property type="project" value="TreeGrafter"/>
</dbReference>
<comment type="caution">
    <text evidence="21">The sequence shown here is derived from an EMBL/GenBank/DDBJ whole genome shotgun (WGS) entry which is preliminary data.</text>
</comment>
<evidence type="ECO:0000256" key="17">
    <source>
        <dbReference type="ARBA" id="ARBA00032175"/>
    </source>
</evidence>
<evidence type="ECO:0000256" key="18">
    <source>
        <dbReference type="ARBA" id="ARBA00032181"/>
    </source>
</evidence>
<keyword evidence="9" id="KW-0479">Metal-binding</keyword>
<protein>
    <recommendedName>
        <fullName evidence="5">Beta-1,4-glucuronyltransferase 1</fullName>
    </recommendedName>
    <alternativeName>
        <fullName evidence="16">I-beta-1,3-N-acetylglucosaminyltransferase</fullName>
    </alternativeName>
    <alternativeName>
        <fullName evidence="19">N-acetyllactosaminide beta-1,3-N-acetylglucosaminyltransferase</fullName>
    </alternativeName>
    <alternativeName>
        <fullName evidence="17">Poly-N-acetyllactosamine extension enzyme</fullName>
    </alternativeName>
    <alternativeName>
        <fullName evidence="18">UDP-GlcNAc:betaGal beta-1,3-N-acetylglucosaminyltransferase 1</fullName>
    </alternativeName>
</protein>
<dbReference type="PANTHER" id="PTHR46420">
    <property type="entry name" value="BETA-1,4-GLUCURONYLTRANSFERASE 1"/>
    <property type="match status" value="1"/>
</dbReference>
<keyword evidence="6" id="KW-0328">Glycosyltransferase</keyword>
<proteinExistence type="inferred from homology"/>
<keyword evidence="22" id="KW-1185">Reference proteome</keyword>
<accession>A0A8X6KN75</accession>
<evidence type="ECO:0000256" key="5">
    <source>
        <dbReference type="ARBA" id="ARBA00017962"/>
    </source>
</evidence>
<sequence length="434" mass="50660">MHLSMNKMIQALWKKAVIFLVITIAILQVIHMTLLSRLEARKNQRHQRDATSRGWESSARVYHETEIQKDRANMMRSIHQSSVLDSSGEFHIINYLITGELMKNRNHVKQDLTLATQTTINGLHNLDMLSSAWQGPISVAVFSLTEDVPLAVETILHLRRCYQNIRYNTSFHLVYPLNGPTNNALHSSYPNVNSCDFLTDNLQKISLGKNYALGVAYPNNLLRNVARRSALTDFVFMIDIDMVPSENLHSEFLQFSKEKKLFSESNKDDKTVYVVPAFEVKEDGAIPRTKSALLQQVEAMEARPFYFELCWKCQKHTDYEAWQKEPPSKKLDVLFEVLWRDPWEPFYIGRNNVPLYDERFRQYGFNRISQVCELHVAGYKFSVLNNAFIVHRGLKTPNSFHKDKEIDQDRNRILFRQFKVELKEKYPDSSRKCY</sequence>
<dbReference type="GO" id="GO:0046872">
    <property type="term" value="F:metal ion binding"/>
    <property type="evidence" value="ECO:0007669"/>
    <property type="project" value="UniProtKB-KW"/>
</dbReference>
<evidence type="ECO:0000256" key="11">
    <source>
        <dbReference type="ARBA" id="ARBA00022989"/>
    </source>
</evidence>
<evidence type="ECO:0000256" key="16">
    <source>
        <dbReference type="ARBA" id="ARBA00030723"/>
    </source>
</evidence>
<evidence type="ECO:0000256" key="1">
    <source>
        <dbReference type="ARBA" id="ARBA00001936"/>
    </source>
</evidence>
<keyword evidence="15" id="KW-0464">Manganese</keyword>
<evidence type="ECO:0000256" key="6">
    <source>
        <dbReference type="ARBA" id="ARBA00022676"/>
    </source>
</evidence>
<keyword evidence="14" id="KW-0325">Glycoprotein</keyword>
<evidence type="ECO:0000313" key="21">
    <source>
        <dbReference type="EMBL" id="GFQ76953.1"/>
    </source>
</evidence>
<dbReference type="PANTHER" id="PTHR46420:SF1">
    <property type="entry name" value="BETA-1,4-GLUCURONYLTRANSFERASE 1"/>
    <property type="match status" value="1"/>
</dbReference>
<comment type="subcellular location">
    <subcellularLocation>
        <location evidence="2">Golgi apparatus membrane</location>
        <topology evidence="2">Single-pass type II membrane protein</topology>
    </subcellularLocation>
</comment>
<comment type="catalytic activity">
    <reaction evidence="20">
        <text>3-O-[beta-D-Xyl-(1-&gt;4)-Rib-ol-P-Rib-ol-P-3-beta-D-GalNAc-(1-&gt;3)-beta-D-GlcNAc-(1-&gt;4)-(O-6-P-alpha-D-Man)]-Thr-[protein] + UDP-alpha-D-glucuronate = 3-O-[beta-D-GlcA-(1-&gt;3)-beta-D-Xyl-(1-&gt;4)-Rib-ol-P-Rib-ol-P-3-beta-D-GalNAc-(1-&gt;3)-beta-D-GlcNAc-(1-&gt;4)-(O-6-P-alpha-D-Man)]-Thr-[protein] + UDP + H(+)</text>
        <dbReference type="Rhea" id="RHEA:46860"/>
        <dbReference type="Rhea" id="RHEA-COMP:15023"/>
        <dbReference type="Rhea" id="RHEA-COMP:17482"/>
        <dbReference type="ChEBI" id="CHEBI:15378"/>
        <dbReference type="ChEBI" id="CHEBI:58052"/>
        <dbReference type="ChEBI" id="CHEBI:58223"/>
        <dbReference type="ChEBI" id="CHEBI:142405"/>
        <dbReference type="ChEBI" id="CHEBI:177336"/>
    </reaction>
</comment>
<evidence type="ECO:0000256" key="7">
    <source>
        <dbReference type="ARBA" id="ARBA00022679"/>
    </source>
</evidence>
<evidence type="ECO:0000256" key="19">
    <source>
        <dbReference type="ARBA" id="ARBA00033291"/>
    </source>
</evidence>
<dbReference type="OrthoDB" id="9974378at2759"/>
<dbReference type="InterPro" id="IPR043189">
    <property type="entry name" value="B4GAT1"/>
</dbReference>
<dbReference type="Proteomes" id="UP000887116">
    <property type="component" value="Unassembled WGS sequence"/>
</dbReference>
<evidence type="ECO:0000256" key="13">
    <source>
        <dbReference type="ARBA" id="ARBA00023136"/>
    </source>
</evidence>
<evidence type="ECO:0000256" key="4">
    <source>
        <dbReference type="ARBA" id="ARBA00008539"/>
    </source>
</evidence>
<evidence type="ECO:0000256" key="20">
    <source>
        <dbReference type="ARBA" id="ARBA00047852"/>
    </source>
</evidence>
<keyword evidence="12" id="KW-0333">Golgi apparatus</keyword>
<dbReference type="GO" id="GO:0015020">
    <property type="term" value="F:glucuronosyltransferase activity"/>
    <property type="evidence" value="ECO:0007669"/>
    <property type="project" value="InterPro"/>
</dbReference>
<keyword evidence="10" id="KW-0735">Signal-anchor</keyword>
<evidence type="ECO:0000256" key="14">
    <source>
        <dbReference type="ARBA" id="ARBA00023180"/>
    </source>
</evidence>
<dbReference type="Pfam" id="PF13896">
    <property type="entry name" value="Glyco_transf_49"/>
    <property type="match status" value="1"/>
</dbReference>
<dbReference type="EMBL" id="BMAO01011819">
    <property type="protein sequence ID" value="GFQ76953.1"/>
    <property type="molecule type" value="Genomic_DNA"/>
</dbReference>
<reference evidence="21" key="1">
    <citation type="submission" date="2020-07" db="EMBL/GenBank/DDBJ databases">
        <title>Multicomponent nature underlies the extraordinary mechanical properties of spider dragline silk.</title>
        <authorList>
            <person name="Kono N."/>
            <person name="Nakamura H."/>
            <person name="Mori M."/>
            <person name="Yoshida Y."/>
            <person name="Ohtoshi R."/>
            <person name="Malay A.D."/>
            <person name="Moran D.A.P."/>
            <person name="Tomita M."/>
            <person name="Numata K."/>
            <person name="Arakawa K."/>
        </authorList>
    </citation>
    <scope>NUCLEOTIDE SEQUENCE</scope>
</reference>
<keyword evidence="8" id="KW-0812">Transmembrane</keyword>
<evidence type="ECO:0000256" key="10">
    <source>
        <dbReference type="ARBA" id="ARBA00022968"/>
    </source>
</evidence>
<comment type="pathway">
    <text evidence="3">Protein modification; protein glycosylation.</text>
</comment>
<evidence type="ECO:0000256" key="3">
    <source>
        <dbReference type="ARBA" id="ARBA00004922"/>
    </source>
</evidence>